<dbReference type="InterPro" id="IPR036188">
    <property type="entry name" value="FAD/NAD-bd_sf"/>
</dbReference>
<sequence length="394" mass="44098">MNDVIVVGLGPAGASAAYRLASMGYNVIALDKEAFPRYKPCGGCVSTKIDAIKDFDFSHLIESTVKGAIFSFKAKKTLDIPSDKPLGYNIRRDVFDDFLVEKAREAGVKVLEERRVKDFVATPSSVTVITDTGEAFKGKFLICADGSAGGVARQYFGFDSKQSAVSLTAEVPYDASKVEDMKGKLYIDFGSVPYGYAWIFPKEKFLSVGMAGEARRMKGRRLQDCFETFTRTHRVLKDFEVEERTGCTIPLFYKGMPPVTKGRVLAVGDAGHMVDPFLGEGIYFAIKSAQVAAEAVDGCLSKKTNSLAHYNDWVRNDLARDFIALEKVSKLIYGYPRLWFGLIERNPDIMHRYYDVIRGETRAEEFYKWVFAKVKQKPWKVIRGWMGGSVQRQA</sequence>
<dbReference type="AlphaFoldDB" id="A0A3B0R386"/>
<name>A0A3B0R386_9ZZZZ</name>
<dbReference type="PANTHER" id="PTHR42685">
    <property type="entry name" value="GERANYLGERANYL DIPHOSPHATE REDUCTASE"/>
    <property type="match status" value="1"/>
</dbReference>
<evidence type="ECO:0008006" key="2">
    <source>
        <dbReference type="Google" id="ProtNLM"/>
    </source>
</evidence>
<organism evidence="1">
    <name type="scientific">hydrothermal vent metagenome</name>
    <dbReference type="NCBI Taxonomy" id="652676"/>
    <lineage>
        <taxon>unclassified sequences</taxon>
        <taxon>metagenomes</taxon>
        <taxon>ecological metagenomes</taxon>
    </lineage>
</organism>
<proteinExistence type="predicted"/>
<dbReference type="InterPro" id="IPR050407">
    <property type="entry name" value="Geranylgeranyl_reductase"/>
</dbReference>
<dbReference type="GO" id="GO:0016628">
    <property type="term" value="F:oxidoreductase activity, acting on the CH-CH group of donors, NAD or NADP as acceptor"/>
    <property type="evidence" value="ECO:0007669"/>
    <property type="project" value="InterPro"/>
</dbReference>
<dbReference type="EMBL" id="UOEA01000043">
    <property type="protein sequence ID" value="VAV83566.1"/>
    <property type="molecule type" value="Genomic_DNA"/>
</dbReference>
<reference evidence="1" key="1">
    <citation type="submission" date="2018-06" db="EMBL/GenBank/DDBJ databases">
        <authorList>
            <person name="Zhirakovskaya E."/>
        </authorList>
    </citation>
    <scope>NUCLEOTIDE SEQUENCE</scope>
</reference>
<dbReference type="Pfam" id="PF05834">
    <property type="entry name" value="Lycopene_cycl"/>
    <property type="match status" value="1"/>
</dbReference>
<evidence type="ECO:0000313" key="1">
    <source>
        <dbReference type="EMBL" id="VAV83566.1"/>
    </source>
</evidence>
<dbReference type="Gene3D" id="3.50.50.60">
    <property type="entry name" value="FAD/NAD(P)-binding domain"/>
    <property type="match status" value="1"/>
</dbReference>
<gene>
    <name evidence="1" type="ORF">MNBD_DELTA01-2089</name>
</gene>
<dbReference type="SUPFAM" id="SSF51905">
    <property type="entry name" value="FAD/NAD(P)-binding domain"/>
    <property type="match status" value="1"/>
</dbReference>
<dbReference type="PANTHER" id="PTHR42685:SF22">
    <property type="entry name" value="CONDITIONED MEDIUM FACTOR RECEPTOR 1"/>
    <property type="match status" value="1"/>
</dbReference>
<dbReference type="NCBIfam" id="TIGR02032">
    <property type="entry name" value="GG-red-SF"/>
    <property type="match status" value="1"/>
</dbReference>
<protein>
    <recommendedName>
        <fullName evidence="2">Geranylgeranyl diphosphate reductase</fullName>
    </recommendedName>
</protein>
<accession>A0A3B0R386</accession>
<dbReference type="InterPro" id="IPR011777">
    <property type="entry name" value="Geranylgeranyl_Rdtase_fam"/>
</dbReference>
<dbReference type="PRINTS" id="PR00420">
    <property type="entry name" value="RNGMNOXGNASE"/>
</dbReference>